<organism evidence="4 5">
    <name type="scientific">Candidatus Haliotispira prima</name>
    <dbReference type="NCBI Taxonomy" id="3034016"/>
    <lineage>
        <taxon>Bacteria</taxon>
        <taxon>Pseudomonadati</taxon>
        <taxon>Spirochaetota</taxon>
        <taxon>Spirochaetia</taxon>
        <taxon>Spirochaetales</taxon>
        <taxon>Spirochaetaceae</taxon>
        <taxon>Candidatus Haliotispira</taxon>
    </lineage>
</organism>
<reference evidence="4 5" key="1">
    <citation type="submission" date="2023-04" db="EMBL/GenBank/DDBJ databases">
        <title>Spirochaete genome identified in red abalone sample constitutes a novel genus.</title>
        <authorList>
            <person name="Sharma S.P."/>
            <person name="Purcell C.M."/>
            <person name="Hyde J.R."/>
            <person name="Severin A.J."/>
        </authorList>
    </citation>
    <scope>NUCLEOTIDE SEQUENCE [LARGE SCALE GENOMIC DNA]</scope>
    <source>
        <strain evidence="4 5">SP-2023</strain>
    </source>
</reference>
<dbReference type="Proteomes" id="UP001228690">
    <property type="component" value="Chromosome"/>
</dbReference>
<evidence type="ECO:0000256" key="1">
    <source>
        <dbReference type="ARBA" id="ARBA00010690"/>
    </source>
</evidence>
<evidence type="ECO:0000313" key="5">
    <source>
        <dbReference type="Proteomes" id="UP001228690"/>
    </source>
</evidence>
<dbReference type="InterPro" id="IPR006135">
    <property type="entry name" value="T3SS_substrate_exporter"/>
</dbReference>
<feature type="compositionally biased region" description="Basic and acidic residues" evidence="2">
    <location>
        <begin position="10"/>
        <end position="20"/>
    </location>
</feature>
<keyword evidence="5" id="KW-1185">Reference proteome</keyword>
<sequence>MHLNWFAAEDEGRTEDPTEQKIRKAQEEGRFAKSADLTGAVTMLFGVVTLGLLGSYSLARLLEMLRFYFSLEVNSWNGTVLWQGAMSFFIRLTTPLMFAVVTGAVLASLLQTGGFRFSGKPIQPDFKKIAPNLGKWFMRSFGWPEGIFNLGKTLGKVSVVMLSVYIMVYPDFPRLLMLLRVRSASDALRFMGFLVFKILLLATVVFIAIAVLDYIFQRRQYLDSLKMTKHEVKDELKQTEGDPLLRSQIRRRMRDLLQVNLGKNVPQADVIVTNPTHFAVALQWDRDSMEAPMVSAKGADEVAFRIRRIAQENDVPIMENKPLARGLYENVEEGEIIPEHYWDVVSRILAEVYRMKGRTL</sequence>
<comment type="similarity">
    <text evidence="1">Belongs to the type III secretion exporter family.</text>
</comment>
<name>A0ABY8MKQ7_9SPIO</name>
<evidence type="ECO:0000256" key="3">
    <source>
        <dbReference type="SAM" id="Phobius"/>
    </source>
</evidence>
<feature type="region of interest" description="Disordered" evidence="2">
    <location>
        <begin position="1"/>
        <end position="20"/>
    </location>
</feature>
<keyword evidence="3" id="KW-0472">Membrane</keyword>
<dbReference type="EMBL" id="CP123443">
    <property type="protein sequence ID" value="WGK70458.1"/>
    <property type="molecule type" value="Genomic_DNA"/>
</dbReference>
<keyword evidence="3" id="KW-1133">Transmembrane helix</keyword>
<dbReference type="PANTHER" id="PTHR30531:SF12">
    <property type="entry name" value="FLAGELLAR BIOSYNTHETIC PROTEIN FLHB"/>
    <property type="match status" value="1"/>
</dbReference>
<dbReference type="InterPro" id="IPR029025">
    <property type="entry name" value="T3SS_substrate_exporter_C"/>
</dbReference>
<proteinExistence type="inferred from homology"/>
<gene>
    <name evidence="4" type="ORF">P0082_10835</name>
</gene>
<feature type="transmembrane region" description="Helical" evidence="3">
    <location>
        <begin position="190"/>
        <end position="216"/>
    </location>
</feature>
<keyword evidence="3" id="KW-0812">Transmembrane</keyword>
<protein>
    <submittedName>
        <fullName evidence="4">EscU/YscU/HrcU family type III secretion system export apparatus switch protein</fullName>
    </submittedName>
</protein>
<dbReference type="Gene3D" id="6.10.250.2080">
    <property type="match status" value="1"/>
</dbReference>
<dbReference type="Pfam" id="PF01312">
    <property type="entry name" value="Bac_export_2"/>
    <property type="match status" value="1"/>
</dbReference>
<feature type="transmembrane region" description="Helical" evidence="3">
    <location>
        <begin position="37"/>
        <end position="59"/>
    </location>
</feature>
<feature type="transmembrane region" description="Helical" evidence="3">
    <location>
        <begin position="88"/>
        <end position="110"/>
    </location>
</feature>
<evidence type="ECO:0000256" key="2">
    <source>
        <dbReference type="SAM" id="MobiDB-lite"/>
    </source>
</evidence>
<evidence type="ECO:0000313" key="4">
    <source>
        <dbReference type="EMBL" id="WGK70458.1"/>
    </source>
</evidence>
<feature type="transmembrane region" description="Helical" evidence="3">
    <location>
        <begin position="153"/>
        <end position="170"/>
    </location>
</feature>
<accession>A0ABY8MKQ7</accession>
<dbReference type="PRINTS" id="PR00950">
    <property type="entry name" value="TYPE3IMSPROT"/>
</dbReference>
<dbReference type="SUPFAM" id="SSF160544">
    <property type="entry name" value="EscU C-terminal domain-like"/>
    <property type="match status" value="1"/>
</dbReference>
<dbReference type="Gene3D" id="3.40.1690.10">
    <property type="entry name" value="secretion proteins EscU"/>
    <property type="match status" value="1"/>
</dbReference>
<dbReference type="RefSeq" id="WP_326928665.1">
    <property type="nucleotide sequence ID" value="NZ_CP123443.1"/>
</dbReference>
<dbReference type="PANTHER" id="PTHR30531">
    <property type="entry name" value="FLAGELLAR BIOSYNTHETIC PROTEIN FLHB"/>
    <property type="match status" value="1"/>
</dbReference>